<protein>
    <submittedName>
        <fullName evidence="1">Uncharacterized protein</fullName>
    </submittedName>
</protein>
<evidence type="ECO:0000313" key="1">
    <source>
        <dbReference type="EMBL" id="GAG69815.1"/>
    </source>
</evidence>
<proteinExistence type="predicted"/>
<dbReference type="EMBL" id="BART01006790">
    <property type="protein sequence ID" value="GAG69815.1"/>
    <property type="molecule type" value="Genomic_DNA"/>
</dbReference>
<gene>
    <name evidence="1" type="ORF">S01H4_15495</name>
</gene>
<sequence length="90" mass="10165">MAKVSVAERWVNEYCGQSFTGTIPDGVVFATLHMAKYLMDRQLLENGYIKEVPYKLAEILQICKTPLEKNKVTISYSSSASDFDLRILEG</sequence>
<reference evidence="1" key="1">
    <citation type="journal article" date="2014" name="Front. Microbiol.">
        <title>High frequency of phylogenetically diverse reductive dehalogenase-homologous genes in deep subseafloor sedimentary metagenomes.</title>
        <authorList>
            <person name="Kawai M."/>
            <person name="Futagami T."/>
            <person name="Toyoda A."/>
            <person name="Takaki Y."/>
            <person name="Nishi S."/>
            <person name="Hori S."/>
            <person name="Arai W."/>
            <person name="Tsubouchi T."/>
            <person name="Morono Y."/>
            <person name="Uchiyama I."/>
            <person name="Ito T."/>
            <person name="Fujiyama A."/>
            <person name="Inagaki F."/>
            <person name="Takami H."/>
        </authorList>
    </citation>
    <scope>NUCLEOTIDE SEQUENCE</scope>
    <source>
        <strain evidence="1">Expedition CK06-06</strain>
    </source>
</reference>
<name>X0ZJI2_9ZZZZ</name>
<organism evidence="1">
    <name type="scientific">marine sediment metagenome</name>
    <dbReference type="NCBI Taxonomy" id="412755"/>
    <lineage>
        <taxon>unclassified sequences</taxon>
        <taxon>metagenomes</taxon>
        <taxon>ecological metagenomes</taxon>
    </lineage>
</organism>
<comment type="caution">
    <text evidence="1">The sequence shown here is derived from an EMBL/GenBank/DDBJ whole genome shotgun (WGS) entry which is preliminary data.</text>
</comment>
<dbReference type="AlphaFoldDB" id="X0ZJI2"/>
<accession>X0ZJI2</accession>